<feature type="binding site" evidence="7">
    <location>
        <position position="168"/>
    </location>
    <ligand>
        <name>Zn(2+)</name>
        <dbReference type="ChEBI" id="CHEBI:29105"/>
        <label>2</label>
    </ligand>
</feature>
<dbReference type="PIRSF" id="PIRSF005457">
    <property type="entry name" value="Glx"/>
    <property type="match status" value="1"/>
</dbReference>
<evidence type="ECO:0000256" key="6">
    <source>
        <dbReference type="ARBA" id="ARBA00022833"/>
    </source>
</evidence>
<dbReference type="InterPro" id="IPR036866">
    <property type="entry name" value="RibonucZ/Hydroxyglut_hydro"/>
</dbReference>
<comment type="caution">
    <text evidence="10">The sequence shown here is derived from an EMBL/GenBank/DDBJ whole genome shotgun (WGS) entry which is preliminary data.</text>
</comment>
<protein>
    <recommendedName>
        <fullName evidence="7">Hydroxyacylglutathione hydrolase</fullName>
        <ecNumber evidence="7">3.1.2.6</ecNumber>
    </recommendedName>
    <alternativeName>
        <fullName evidence="7">Glyoxalase II</fullName>
        <shortName evidence="7">Glx II</shortName>
    </alternativeName>
</protein>
<feature type="binding site" evidence="7">
    <location>
        <position position="60"/>
    </location>
    <ligand>
        <name>Zn(2+)</name>
        <dbReference type="ChEBI" id="CHEBI:29105"/>
        <label>2</label>
    </ligand>
</feature>
<dbReference type="OrthoDB" id="9802248at2"/>
<evidence type="ECO:0000256" key="4">
    <source>
        <dbReference type="ARBA" id="ARBA00022723"/>
    </source>
</evidence>
<dbReference type="Gene3D" id="3.60.15.10">
    <property type="entry name" value="Ribonuclease Z/Hydroxyacylglutathione hydrolase-like"/>
    <property type="match status" value="1"/>
</dbReference>
<feature type="coiled-coil region" evidence="8">
    <location>
        <begin position="178"/>
        <end position="205"/>
    </location>
</feature>
<feature type="binding site" evidence="7">
    <location>
        <position position="113"/>
    </location>
    <ligand>
        <name>Zn(2+)</name>
        <dbReference type="ChEBI" id="CHEBI:29105"/>
        <label>1</label>
    </ligand>
</feature>
<evidence type="ECO:0000313" key="11">
    <source>
        <dbReference type="Proteomes" id="UP000256763"/>
    </source>
</evidence>
<sequence>MDRTIPIKAFSDNYIWLLHDAAERLAVVVDPGAAEPVREELERRGMTLAGILVTHHHPDHVGGVRELLEHFPVPVYGPAQESIPGLTDPLGEGDTVALEALDLHFTVLDVPGHTAGHIAFYGEGMLFCGDTLFAGGCGRLFEGTPAQMHASLSKLSSLPKTTRVYCAHEYTEANLRFASQVESDNRALQKRLDKVRRQRRNNEITVPSTIEEELATNPFLRVNQQSVIEAAERYGNKTLSSPTEVFATVRSWKDAS</sequence>
<keyword evidence="11" id="KW-1185">Reference proteome</keyword>
<dbReference type="InterPro" id="IPR035680">
    <property type="entry name" value="Clx_II_MBL"/>
</dbReference>
<organism evidence="10 11">
    <name type="scientific">Alkalilimnicola ehrlichii</name>
    <dbReference type="NCBI Taxonomy" id="351052"/>
    <lineage>
        <taxon>Bacteria</taxon>
        <taxon>Pseudomonadati</taxon>
        <taxon>Pseudomonadota</taxon>
        <taxon>Gammaproteobacteria</taxon>
        <taxon>Chromatiales</taxon>
        <taxon>Ectothiorhodospiraceae</taxon>
        <taxon>Alkalilimnicola</taxon>
    </lineage>
</organism>
<feature type="binding site" evidence="7">
    <location>
        <position position="130"/>
    </location>
    <ligand>
        <name>Zn(2+)</name>
        <dbReference type="ChEBI" id="CHEBI:29105"/>
        <label>1</label>
    </ligand>
</feature>
<keyword evidence="8" id="KW-0175">Coiled coil</keyword>
<evidence type="ECO:0000256" key="8">
    <source>
        <dbReference type="SAM" id="Coils"/>
    </source>
</evidence>
<dbReference type="InterPro" id="IPR001279">
    <property type="entry name" value="Metallo-B-lactamas"/>
</dbReference>
<dbReference type="PANTHER" id="PTHR43705:SF1">
    <property type="entry name" value="HYDROXYACYLGLUTATHIONE HYDROLASE GLOB"/>
    <property type="match status" value="1"/>
</dbReference>
<dbReference type="SMART" id="SM00849">
    <property type="entry name" value="Lactamase_B"/>
    <property type="match status" value="1"/>
</dbReference>
<dbReference type="PANTHER" id="PTHR43705">
    <property type="entry name" value="HYDROXYACYLGLUTATHIONE HYDROLASE"/>
    <property type="match status" value="1"/>
</dbReference>
<comment type="pathway">
    <text evidence="2 7">Secondary metabolite metabolism; methylglyoxal degradation; (R)-lactate from methylglyoxal: step 2/2.</text>
</comment>
<evidence type="ECO:0000256" key="5">
    <source>
        <dbReference type="ARBA" id="ARBA00022801"/>
    </source>
</evidence>
<dbReference type="Proteomes" id="UP000256763">
    <property type="component" value="Unassembled WGS sequence"/>
</dbReference>
<dbReference type="HAMAP" id="MF_01374">
    <property type="entry name" value="Glyoxalase_2"/>
    <property type="match status" value="1"/>
</dbReference>
<evidence type="ECO:0000256" key="3">
    <source>
        <dbReference type="ARBA" id="ARBA00006759"/>
    </source>
</evidence>
<dbReference type="Pfam" id="PF16123">
    <property type="entry name" value="HAGH_C"/>
    <property type="match status" value="1"/>
</dbReference>
<feature type="binding site" evidence="7">
    <location>
        <position position="59"/>
    </location>
    <ligand>
        <name>Zn(2+)</name>
        <dbReference type="ChEBI" id="CHEBI:29105"/>
        <label>2</label>
    </ligand>
</feature>
<dbReference type="NCBIfam" id="TIGR03413">
    <property type="entry name" value="GSH_gloB"/>
    <property type="match status" value="1"/>
</dbReference>
<dbReference type="InterPro" id="IPR032282">
    <property type="entry name" value="HAGH_C"/>
</dbReference>
<evidence type="ECO:0000259" key="9">
    <source>
        <dbReference type="SMART" id="SM00849"/>
    </source>
</evidence>
<dbReference type="EMBL" id="NFZW01000002">
    <property type="protein sequence ID" value="RFA38810.1"/>
    <property type="molecule type" value="Genomic_DNA"/>
</dbReference>
<dbReference type="EC" id="3.1.2.6" evidence="7"/>
<dbReference type="CDD" id="cd07723">
    <property type="entry name" value="hydroxyacylglutathione_hydrolase_MBL-fold"/>
    <property type="match status" value="1"/>
</dbReference>
<dbReference type="GO" id="GO:0004416">
    <property type="term" value="F:hydroxyacylglutathione hydrolase activity"/>
    <property type="evidence" value="ECO:0007669"/>
    <property type="project" value="UniProtKB-UniRule"/>
</dbReference>
<gene>
    <name evidence="7" type="primary">gloB</name>
    <name evidence="10" type="ORF">CAL65_02560</name>
</gene>
<dbReference type="GO" id="GO:0046872">
    <property type="term" value="F:metal ion binding"/>
    <property type="evidence" value="ECO:0007669"/>
    <property type="project" value="UniProtKB-KW"/>
</dbReference>
<comment type="subunit">
    <text evidence="7">Monomer.</text>
</comment>
<accession>A0A3E0X066</accession>
<proteinExistence type="inferred from homology"/>
<keyword evidence="6 7" id="KW-0862">Zinc</keyword>
<comment type="cofactor">
    <cofactor evidence="7">
        <name>Zn(2+)</name>
        <dbReference type="ChEBI" id="CHEBI:29105"/>
    </cofactor>
    <text evidence="7">Binds 2 Zn(2+) ions per subunit.</text>
</comment>
<evidence type="ECO:0000256" key="1">
    <source>
        <dbReference type="ARBA" id="ARBA00001623"/>
    </source>
</evidence>
<comment type="catalytic activity">
    <reaction evidence="1 7">
        <text>an S-(2-hydroxyacyl)glutathione + H2O = a 2-hydroxy carboxylate + glutathione + H(+)</text>
        <dbReference type="Rhea" id="RHEA:21864"/>
        <dbReference type="ChEBI" id="CHEBI:15377"/>
        <dbReference type="ChEBI" id="CHEBI:15378"/>
        <dbReference type="ChEBI" id="CHEBI:57925"/>
        <dbReference type="ChEBI" id="CHEBI:58896"/>
        <dbReference type="ChEBI" id="CHEBI:71261"/>
        <dbReference type="EC" id="3.1.2.6"/>
    </reaction>
</comment>
<dbReference type="RefSeq" id="WP_116300830.1">
    <property type="nucleotide sequence ID" value="NZ_NFZV01000002.1"/>
</dbReference>
<keyword evidence="5 7" id="KW-0378">Hydrolase</keyword>
<dbReference type="UniPathway" id="UPA00619">
    <property type="reaction ID" value="UER00676"/>
</dbReference>
<dbReference type="SUPFAM" id="SSF56281">
    <property type="entry name" value="Metallo-hydrolase/oxidoreductase"/>
    <property type="match status" value="1"/>
</dbReference>
<evidence type="ECO:0000313" key="10">
    <source>
        <dbReference type="EMBL" id="RFA38810.1"/>
    </source>
</evidence>
<dbReference type="InterPro" id="IPR017782">
    <property type="entry name" value="Hydroxyacylglutathione_Hdrlase"/>
</dbReference>
<evidence type="ECO:0000256" key="2">
    <source>
        <dbReference type="ARBA" id="ARBA00004963"/>
    </source>
</evidence>
<dbReference type="GO" id="GO:0019243">
    <property type="term" value="P:methylglyoxal catabolic process to D-lactate via S-lactoyl-glutathione"/>
    <property type="evidence" value="ECO:0007669"/>
    <property type="project" value="UniProtKB-UniRule"/>
</dbReference>
<feature type="domain" description="Metallo-beta-lactamase" evidence="9">
    <location>
        <begin position="12"/>
        <end position="168"/>
    </location>
</feature>
<feature type="binding site" evidence="7">
    <location>
        <position position="57"/>
    </location>
    <ligand>
        <name>Zn(2+)</name>
        <dbReference type="ChEBI" id="CHEBI:29105"/>
        <label>1</label>
    </ligand>
</feature>
<dbReference type="InterPro" id="IPR050110">
    <property type="entry name" value="Glyoxalase_II_hydrolase"/>
</dbReference>
<evidence type="ECO:0000256" key="7">
    <source>
        <dbReference type="HAMAP-Rule" id="MF_01374"/>
    </source>
</evidence>
<dbReference type="AlphaFoldDB" id="A0A3E0X066"/>
<reference evidence="11" key="1">
    <citation type="submission" date="2017-05" db="EMBL/GenBank/DDBJ databases">
        <authorList>
            <person name="Sharma S."/>
            <person name="Sidhu C."/>
            <person name="Pinnaka A.K."/>
        </authorList>
    </citation>
    <scope>NUCLEOTIDE SEQUENCE [LARGE SCALE GENOMIC DNA]</scope>
    <source>
        <strain evidence="11">AK93</strain>
    </source>
</reference>
<dbReference type="Pfam" id="PF00753">
    <property type="entry name" value="Lactamase_B"/>
    <property type="match status" value="1"/>
</dbReference>
<keyword evidence="4 7" id="KW-0479">Metal-binding</keyword>
<feature type="binding site" evidence="7">
    <location>
        <position position="55"/>
    </location>
    <ligand>
        <name>Zn(2+)</name>
        <dbReference type="ChEBI" id="CHEBI:29105"/>
        <label>1</label>
    </ligand>
</feature>
<comment type="similarity">
    <text evidence="3 7">Belongs to the metallo-beta-lactamase superfamily. Glyoxalase II family.</text>
</comment>
<name>A0A3E0X066_9GAMM</name>
<feature type="binding site" evidence="7">
    <location>
        <position position="130"/>
    </location>
    <ligand>
        <name>Zn(2+)</name>
        <dbReference type="ChEBI" id="CHEBI:29105"/>
        <label>2</label>
    </ligand>
</feature>
<comment type="function">
    <text evidence="7">Thiolesterase that catalyzes the hydrolysis of S-D-lactoyl-glutathione to form glutathione and D-lactic acid.</text>
</comment>